<reference evidence="1 2" key="1">
    <citation type="submission" date="2024-01" db="EMBL/GenBank/DDBJ databases">
        <title>Genome assemblies of Stephania.</title>
        <authorList>
            <person name="Yang L."/>
        </authorList>
    </citation>
    <scope>NUCLEOTIDE SEQUENCE [LARGE SCALE GENOMIC DNA]</scope>
    <source>
        <strain evidence="1">QJT</strain>
        <tissue evidence="1">Leaf</tissue>
    </source>
</reference>
<proteinExistence type="predicted"/>
<dbReference type="AlphaFoldDB" id="A0AAP0EBM3"/>
<protein>
    <submittedName>
        <fullName evidence="1">Uncharacterized protein</fullName>
    </submittedName>
</protein>
<accession>A0AAP0EBM3</accession>
<dbReference type="Proteomes" id="UP001417504">
    <property type="component" value="Unassembled WGS sequence"/>
</dbReference>
<evidence type="ECO:0000313" key="1">
    <source>
        <dbReference type="EMBL" id="KAK9086123.1"/>
    </source>
</evidence>
<gene>
    <name evidence="1" type="ORF">Sjap_026534</name>
</gene>
<sequence>MVLGLQDLSLAMLAINLGSSTTTFGSLSMSRYCFAALALPPWPPPRPSLFLAFSRDLIIFIDYRFPSFPFRETPALVVPGPVEKKANGSVSINLLTIKWLYHFVGVLLENHPIASIFSSMFRRPVQPLQSTNEDVKLVGFLVILDHIILDIVQLSWLCNDHLEDTPILVINLLGSSLQGDYGVAINFVRSDDIRILRDIEQYYSTQIDEMPMNVADLI</sequence>
<dbReference type="EMBL" id="JBBNAE010000011">
    <property type="protein sequence ID" value="KAK9086123.1"/>
    <property type="molecule type" value="Genomic_DNA"/>
</dbReference>
<organism evidence="1 2">
    <name type="scientific">Stephania japonica</name>
    <dbReference type="NCBI Taxonomy" id="461633"/>
    <lineage>
        <taxon>Eukaryota</taxon>
        <taxon>Viridiplantae</taxon>
        <taxon>Streptophyta</taxon>
        <taxon>Embryophyta</taxon>
        <taxon>Tracheophyta</taxon>
        <taxon>Spermatophyta</taxon>
        <taxon>Magnoliopsida</taxon>
        <taxon>Ranunculales</taxon>
        <taxon>Menispermaceae</taxon>
        <taxon>Menispermoideae</taxon>
        <taxon>Cissampelideae</taxon>
        <taxon>Stephania</taxon>
    </lineage>
</organism>
<evidence type="ECO:0000313" key="2">
    <source>
        <dbReference type="Proteomes" id="UP001417504"/>
    </source>
</evidence>
<name>A0AAP0EBM3_9MAGN</name>
<keyword evidence="2" id="KW-1185">Reference proteome</keyword>
<comment type="caution">
    <text evidence="1">The sequence shown here is derived from an EMBL/GenBank/DDBJ whole genome shotgun (WGS) entry which is preliminary data.</text>
</comment>